<dbReference type="GO" id="GO:0008168">
    <property type="term" value="F:methyltransferase activity"/>
    <property type="evidence" value="ECO:0007669"/>
    <property type="project" value="UniProtKB-KW"/>
</dbReference>
<organism evidence="1 2">
    <name type="scientific">Actomonas aquatica</name>
    <dbReference type="NCBI Taxonomy" id="2866162"/>
    <lineage>
        <taxon>Bacteria</taxon>
        <taxon>Pseudomonadati</taxon>
        <taxon>Verrucomicrobiota</taxon>
        <taxon>Opitutia</taxon>
        <taxon>Opitutales</taxon>
        <taxon>Opitutaceae</taxon>
        <taxon>Actomonas</taxon>
    </lineage>
</organism>
<keyword evidence="1" id="KW-0808">Transferase</keyword>
<name>A0ABZ1C404_9BACT</name>
<dbReference type="EMBL" id="CP139781">
    <property type="protein sequence ID" value="WRQ85988.1"/>
    <property type="molecule type" value="Genomic_DNA"/>
</dbReference>
<dbReference type="Gene3D" id="3.40.50.150">
    <property type="entry name" value="Vaccinia Virus protein VP39"/>
    <property type="match status" value="1"/>
</dbReference>
<dbReference type="Proteomes" id="UP000738431">
    <property type="component" value="Chromosome"/>
</dbReference>
<dbReference type="EC" id="2.1.1.-" evidence="1"/>
<evidence type="ECO:0000313" key="2">
    <source>
        <dbReference type="Proteomes" id="UP000738431"/>
    </source>
</evidence>
<dbReference type="CDD" id="cd02440">
    <property type="entry name" value="AdoMet_MTases"/>
    <property type="match status" value="1"/>
</dbReference>
<dbReference type="GO" id="GO:0032259">
    <property type="term" value="P:methylation"/>
    <property type="evidence" value="ECO:0007669"/>
    <property type="project" value="UniProtKB-KW"/>
</dbReference>
<accession>A0ABZ1C404</accession>
<keyword evidence="1" id="KW-0489">Methyltransferase</keyword>
<keyword evidence="2" id="KW-1185">Reference proteome</keyword>
<dbReference type="InterPro" id="IPR029063">
    <property type="entry name" value="SAM-dependent_MTases_sf"/>
</dbReference>
<dbReference type="RefSeq" id="WP_221031500.1">
    <property type="nucleotide sequence ID" value="NZ_CP139781.1"/>
</dbReference>
<evidence type="ECO:0000313" key="1">
    <source>
        <dbReference type="EMBL" id="WRQ85988.1"/>
    </source>
</evidence>
<gene>
    <name evidence="1" type="ORF">K1X11_014335</name>
</gene>
<reference evidence="1 2" key="1">
    <citation type="submission" date="2021-08" db="EMBL/GenBank/DDBJ databases">
        <authorList>
            <person name="Zhang D."/>
            <person name="Zhang A."/>
            <person name="Wang L."/>
        </authorList>
    </citation>
    <scope>NUCLEOTIDE SEQUENCE [LARGE SCALE GENOMIC DNA]</scope>
    <source>
        <strain evidence="1 2">WL0086</strain>
    </source>
</reference>
<proteinExistence type="predicted"/>
<sequence length="463" mass="51391">MPSALRQEPSSFRDPSGFIFTHDGTLYRAVHRDYLPHLRLLDSSGLRTALTDAGLLIPHEEVAPPCDLPEGFDVVLAPQRVPFISYPYEWCFSQLQEAALATLRIQQLALDHGLTLKDATAYNIQFVDGRPVLIDTLSFEPYVKGSPWVAYRQFCQHFLAPLALMARTHVSLAGLSREHIDGVPLDLAARLLPWSTRFNFGLLTHIRLHARQQRSHGMDARTAAAAKPPRVSELGLRGILDSLSSTTRKLRYQPGGTEWADYYANTNYSDDAFTAKRDLVSAHIRRVAPTTVWDLGANEGVFSRLAVAAGAHTVSFDIDPAAVEKNYRRQRAQKEAGLLPLVLDLTNPSPALGWGHRERQSLAQRGPADLVMALALVHHLAISNNVPLPLIAATFAELGRHLLIEFVPKSDSQVQHLLTSRKDIFPTYHLDGLKAALVPHFELLAEDPVPGSERTLLLARRRA</sequence>
<reference evidence="1 2" key="2">
    <citation type="submission" date="2023-12" db="EMBL/GenBank/DDBJ databases">
        <title>Description of an unclassified Opitutus bacterium of Verrucomicrobiota.</title>
        <authorList>
            <person name="Zhang D.-F."/>
        </authorList>
    </citation>
    <scope>NUCLEOTIDE SEQUENCE [LARGE SCALE GENOMIC DNA]</scope>
    <source>
        <strain evidence="1 2">WL0086</strain>
    </source>
</reference>
<dbReference type="SUPFAM" id="SSF53335">
    <property type="entry name" value="S-adenosyl-L-methionine-dependent methyltransferases"/>
    <property type="match status" value="1"/>
</dbReference>
<protein>
    <submittedName>
        <fullName evidence="1">Class I SAM-dependent methyltransferase</fullName>
        <ecNumber evidence="1">2.1.1.-</ecNumber>
    </submittedName>
</protein>